<dbReference type="EC" id="1.1.1.179" evidence="3"/>
<dbReference type="Gene3D" id="3.40.50.720">
    <property type="entry name" value="NAD(P)-binding Rossmann-like Domain"/>
    <property type="match status" value="1"/>
</dbReference>
<accession>A0A5J5EN83</accession>
<comment type="catalytic activity">
    <reaction evidence="5">
        <text>D-xylose + NADP(+) = D-xylono-1,5-lactone + NADPH + H(+)</text>
        <dbReference type="Rhea" id="RHEA:22000"/>
        <dbReference type="ChEBI" id="CHEBI:15378"/>
        <dbReference type="ChEBI" id="CHEBI:15867"/>
        <dbReference type="ChEBI" id="CHEBI:53455"/>
        <dbReference type="ChEBI" id="CHEBI:57783"/>
        <dbReference type="ChEBI" id="CHEBI:58349"/>
        <dbReference type="EC" id="1.1.1.179"/>
    </reaction>
</comment>
<organism evidence="8 9">
    <name type="scientific">Sphaerosporella brunnea</name>
    <dbReference type="NCBI Taxonomy" id="1250544"/>
    <lineage>
        <taxon>Eukaryota</taxon>
        <taxon>Fungi</taxon>
        <taxon>Dikarya</taxon>
        <taxon>Ascomycota</taxon>
        <taxon>Pezizomycotina</taxon>
        <taxon>Pezizomycetes</taxon>
        <taxon>Pezizales</taxon>
        <taxon>Pyronemataceae</taxon>
        <taxon>Sphaerosporella</taxon>
    </lineage>
</organism>
<dbReference type="SUPFAM" id="SSF51735">
    <property type="entry name" value="NAD(P)-binding Rossmann-fold domains"/>
    <property type="match status" value="1"/>
</dbReference>
<evidence type="ECO:0000259" key="7">
    <source>
        <dbReference type="Pfam" id="PF22725"/>
    </source>
</evidence>
<name>A0A5J5EN83_9PEZI</name>
<dbReference type="InterPro" id="IPR000683">
    <property type="entry name" value="Gfo/Idh/MocA-like_OxRdtase_N"/>
</dbReference>
<protein>
    <recommendedName>
        <fullName evidence="3">D-xylose 1-dehydrogenase (NADP(+), D-xylono-1,5-lactone-forming)</fullName>
        <ecNumber evidence="3">1.1.1.179</ecNumber>
    </recommendedName>
    <alternativeName>
        <fullName evidence="4">D-xylose-NADP dehydrogenase</fullName>
    </alternativeName>
</protein>
<dbReference type="Gene3D" id="3.30.360.10">
    <property type="entry name" value="Dihydrodipicolinate Reductase, domain 2"/>
    <property type="match status" value="1"/>
</dbReference>
<gene>
    <name evidence="8" type="ORF">FN846DRAFT_909949</name>
</gene>
<dbReference type="Proteomes" id="UP000326924">
    <property type="component" value="Unassembled WGS sequence"/>
</dbReference>
<keyword evidence="9" id="KW-1185">Reference proteome</keyword>
<dbReference type="InterPro" id="IPR036291">
    <property type="entry name" value="NAD(P)-bd_dom_sf"/>
</dbReference>
<dbReference type="InterPro" id="IPR050984">
    <property type="entry name" value="Gfo/Idh/MocA_domain"/>
</dbReference>
<evidence type="ECO:0000256" key="1">
    <source>
        <dbReference type="ARBA" id="ARBA00010928"/>
    </source>
</evidence>
<feature type="domain" description="GFO/IDH/MocA-like oxidoreductase" evidence="7">
    <location>
        <begin position="162"/>
        <end position="292"/>
    </location>
</feature>
<comment type="similarity">
    <text evidence="1">Belongs to the Gfo/Idh/MocA family.</text>
</comment>
<evidence type="ECO:0000313" key="9">
    <source>
        <dbReference type="Proteomes" id="UP000326924"/>
    </source>
</evidence>
<dbReference type="AlphaFoldDB" id="A0A5J5EN83"/>
<evidence type="ECO:0000259" key="6">
    <source>
        <dbReference type="Pfam" id="PF01408"/>
    </source>
</evidence>
<dbReference type="Pfam" id="PF01408">
    <property type="entry name" value="GFO_IDH_MocA"/>
    <property type="match status" value="1"/>
</dbReference>
<dbReference type="InterPro" id="IPR055170">
    <property type="entry name" value="GFO_IDH_MocA-like_dom"/>
</dbReference>
<comment type="caution">
    <text evidence="8">The sequence shown here is derived from an EMBL/GenBank/DDBJ whole genome shotgun (WGS) entry which is preliminary data.</text>
</comment>
<dbReference type="PANTHER" id="PTHR22604">
    <property type="entry name" value="OXIDOREDUCTASES"/>
    <property type="match status" value="1"/>
</dbReference>
<keyword evidence="2" id="KW-0560">Oxidoreductase</keyword>
<evidence type="ECO:0000256" key="4">
    <source>
        <dbReference type="ARBA" id="ARBA00042988"/>
    </source>
</evidence>
<feature type="domain" description="Gfo/Idh/MocA-like oxidoreductase N-terminal" evidence="6">
    <location>
        <begin position="51"/>
        <end position="148"/>
    </location>
</feature>
<dbReference type="InParanoid" id="A0A5J5EN83"/>
<proteinExistence type="inferred from homology"/>
<evidence type="ECO:0000313" key="8">
    <source>
        <dbReference type="EMBL" id="KAA8898768.1"/>
    </source>
</evidence>
<dbReference type="SUPFAM" id="SSF55347">
    <property type="entry name" value="Glyceraldehyde-3-phosphate dehydrogenase-like, C-terminal domain"/>
    <property type="match status" value="1"/>
</dbReference>
<evidence type="ECO:0000256" key="3">
    <source>
        <dbReference type="ARBA" id="ARBA00038984"/>
    </source>
</evidence>
<dbReference type="GO" id="GO:0000166">
    <property type="term" value="F:nucleotide binding"/>
    <property type="evidence" value="ECO:0007669"/>
    <property type="project" value="InterPro"/>
</dbReference>
<reference evidence="8 9" key="1">
    <citation type="submission" date="2019-09" db="EMBL/GenBank/DDBJ databases">
        <title>Draft genome of the ectomycorrhizal ascomycete Sphaerosporella brunnea.</title>
        <authorList>
            <consortium name="DOE Joint Genome Institute"/>
            <person name="Benucci G.M."/>
            <person name="Marozzi G."/>
            <person name="Antonielli L."/>
            <person name="Sanchez S."/>
            <person name="Marco P."/>
            <person name="Wang X."/>
            <person name="Falini L.B."/>
            <person name="Barry K."/>
            <person name="Haridas S."/>
            <person name="Lipzen A."/>
            <person name="Labutti K."/>
            <person name="Grigoriev I.V."/>
            <person name="Murat C."/>
            <person name="Martin F."/>
            <person name="Albertini E."/>
            <person name="Donnini D."/>
            <person name="Bonito G."/>
        </authorList>
    </citation>
    <scope>NUCLEOTIDE SEQUENCE [LARGE SCALE GENOMIC DNA]</scope>
    <source>
        <strain evidence="8 9">Sb_GMNB300</strain>
    </source>
</reference>
<dbReference type="EMBL" id="VXIS01000179">
    <property type="protein sequence ID" value="KAA8898768.1"/>
    <property type="molecule type" value="Genomic_DNA"/>
</dbReference>
<dbReference type="GO" id="GO:0047837">
    <property type="term" value="F:D-xylose 1-dehydrogenase (NADP+) activity"/>
    <property type="evidence" value="ECO:0007669"/>
    <property type="project" value="UniProtKB-EC"/>
</dbReference>
<evidence type="ECO:0000256" key="2">
    <source>
        <dbReference type="ARBA" id="ARBA00023002"/>
    </source>
</evidence>
<dbReference type="Pfam" id="PF22725">
    <property type="entry name" value="GFO_IDH_MocA_C3"/>
    <property type="match status" value="1"/>
</dbReference>
<dbReference type="PANTHER" id="PTHR22604:SF105">
    <property type="entry name" value="TRANS-1,2-DIHYDROBENZENE-1,2-DIOL DEHYDROGENASE"/>
    <property type="match status" value="1"/>
</dbReference>
<dbReference type="OrthoDB" id="6417021at2759"/>
<evidence type="ECO:0000256" key="5">
    <source>
        <dbReference type="ARBA" id="ARBA00049233"/>
    </source>
</evidence>
<sequence length="397" mass="44822">MAMVLQLSTFVTQYLTASAHEIKDKSPTALRFGVLSTAMINPAAIIHPSETHGDVLLYGVASREYNKARSYAKKYGFSKAYGSYEELLNDADVDAVYIPLPNGMHAEWAIKSLEKGKHVLLEKPLTANADEAKHVFKAAKKAGKVCLEAFHWRFHPAAHVVDALLSSGRYGPVLSTHSRMTTPKGSVPKNNIRWKYELAGGSLMDMSYTISSTRYFLHMPRLEAVNSAAAVPAPHDSRVDAAMNAELTFKSELAPNPVKASIYTDMDRANSYVLIPRVWELPSIQIECENATIYFYNFMMPHLYHYIAITDKKTGHTSYQKHYSFGPKWGTRGESWWSTYRYQLEAFVDKVRGREPVCWIEPEDSVMQMECIDSVYEKSGLGKRKGTSELLREKEKK</sequence>